<proteinExistence type="inferred from homology"/>
<dbReference type="SUPFAM" id="SSF55846">
    <property type="entry name" value="N-acetylmuramoyl-L-alanine amidase-like"/>
    <property type="match status" value="1"/>
</dbReference>
<evidence type="ECO:0000259" key="3">
    <source>
        <dbReference type="SMART" id="SM00701"/>
    </source>
</evidence>
<organism evidence="4 5">
    <name type="scientific">Actinoplanes cyaneus</name>
    <dbReference type="NCBI Taxonomy" id="52696"/>
    <lineage>
        <taxon>Bacteria</taxon>
        <taxon>Bacillati</taxon>
        <taxon>Actinomycetota</taxon>
        <taxon>Actinomycetes</taxon>
        <taxon>Micromonosporales</taxon>
        <taxon>Micromonosporaceae</taxon>
        <taxon>Actinoplanes</taxon>
    </lineage>
</organism>
<feature type="compositionally biased region" description="Low complexity" evidence="2">
    <location>
        <begin position="180"/>
        <end position="192"/>
    </location>
</feature>
<dbReference type="EMBL" id="BOMH01000002">
    <property type="protein sequence ID" value="GID62611.1"/>
    <property type="molecule type" value="Genomic_DNA"/>
</dbReference>
<dbReference type="GO" id="GO:0008745">
    <property type="term" value="F:N-acetylmuramoyl-L-alanine amidase activity"/>
    <property type="evidence" value="ECO:0007669"/>
    <property type="project" value="InterPro"/>
</dbReference>
<dbReference type="RefSeq" id="WP_203738079.1">
    <property type="nucleotide sequence ID" value="NZ_BAAAUC010000029.1"/>
</dbReference>
<dbReference type="Gene3D" id="2.60.120.260">
    <property type="entry name" value="Galactose-binding domain-like"/>
    <property type="match status" value="1"/>
</dbReference>
<dbReference type="PANTHER" id="PTHR11022:SF41">
    <property type="entry name" value="PEPTIDOGLYCAN-RECOGNITION PROTEIN LC-RELATED"/>
    <property type="match status" value="1"/>
</dbReference>
<name>A0A919IC84_9ACTN</name>
<evidence type="ECO:0000256" key="2">
    <source>
        <dbReference type="SAM" id="MobiDB-lite"/>
    </source>
</evidence>
<comment type="caution">
    <text evidence="4">The sequence shown here is derived from an EMBL/GenBank/DDBJ whole genome shotgun (WGS) entry which is preliminary data.</text>
</comment>
<gene>
    <name evidence="4" type="ORF">Acy02nite_04920</name>
</gene>
<dbReference type="InterPro" id="IPR006619">
    <property type="entry name" value="PGRP_domain_met/bac"/>
</dbReference>
<reference evidence="4" key="1">
    <citation type="submission" date="2021-01" db="EMBL/GenBank/DDBJ databases">
        <title>Whole genome shotgun sequence of Actinoplanes cyaneus NBRC 14990.</title>
        <authorList>
            <person name="Komaki H."/>
            <person name="Tamura T."/>
        </authorList>
    </citation>
    <scope>NUCLEOTIDE SEQUENCE</scope>
    <source>
        <strain evidence="4">NBRC 14990</strain>
    </source>
</reference>
<dbReference type="Gene3D" id="3.40.80.10">
    <property type="entry name" value="Peptidoglycan recognition protein-like"/>
    <property type="match status" value="1"/>
</dbReference>
<feature type="region of interest" description="Disordered" evidence="2">
    <location>
        <begin position="169"/>
        <end position="252"/>
    </location>
</feature>
<evidence type="ECO:0000313" key="5">
    <source>
        <dbReference type="Proteomes" id="UP000619479"/>
    </source>
</evidence>
<accession>A0A919IC84</accession>
<dbReference type="Proteomes" id="UP000619479">
    <property type="component" value="Unassembled WGS sequence"/>
</dbReference>
<evidence type="ECO:0000256" key="1">
    <source>
        <dbReference type="ARBA" id="ARBA00007553"/>
    </source>
</evidence>
<comment type="similarity">
    <text evidence="1">Belongs to the N-acetylmuramoyl-L-alanine amidase 2 family.</text>
</comment>
<keyword evidence="5" id="KW-1185">Reference proteome</keyword>
<protein>
    <recommendedName>
        <fullName evidence="3">Peptidoglycan recognition protein family domain-containing protein</fullName>
    </recommendedName>
</protein>
<dbReference type="Pfam" id="PF01510">
    <property type="entry name" value="Amidase_2"/>
    <property type="match status" value="1"/>
</dbReference>
<dbReference type="GO" id="GO:0009253">
    <property type="term" value="P:peptidoglycan catabolic process"/>
    <property type="evidence" value="ECO:0007669"/>
    <property type="project" value="InterPro"/>
</dbReference>
<feature type="compositionally biased region" description="Low complexity" evidence="2">
    <location>
        <begin position="223"/>
        <end position="252"/>
    </location>
</feature>
<dbReference type="AlphaFoldDB" id="A0A919IC84"/>
<dbReference type="InterPro" id="IPR015510">
    <property type="entry name" value="PGRP"/>
</dbReference>
<feature type="domain" description="Peptidoglycan recognition protein family" evidence="3">
    <location>
        <begin position="265"/>
        <end position="413"/>
    </location>
</feature>
<dbReference type="GO" id="GO:0008270">
    <property type="term" value="F:zinc ion binding"/>
    <property type="evidence" value="ECO:0007669"/>
    <property type="project" value="InterPro"/>
</dbReference>
<dbReference type="CDD" id="cd06583">
    <property type="entry name" value="PGRP"/>
    <property type="match status" value="1"/>
</dbReference>
<dbReference type="SMART" id="SM00701">
    <property type="entry name" value="PGRP"/>
    <property type="match status" value="1"/>
</dbReference>
<dbReference type="InterPro" id="IPR036505">
    <property type="entry name" value="Amidase/PGRP_sf"/>
</dbReference>
<evidence type="ECO:0000313" key="4">
    <source>
        <dbReference type="EMBL" id="GID62611.1"/>
    </source>
</evidence>
<sequence>MNRRQSLTAGTAVAVLAAAGGVTALLWPGDDGQRAAEVSISSIPPDPAAQQPELHAELDSLDLTAAAGGGAELPQRDTRRFSMVSVSWNDPAAAPQGTIEVRTRGARTGTWSAWRTLGVAEAAADRPDEVARTHGATDAIWTGESNGVAARIAGGGTLPAALKINLIDTDAKGGQGGGEPSPSAEPSASESTEPVEDEITESPDPQVSDVPTEPAIEPVPSQTAAEPTTTVPPVSTTTTTTSPAPEATATVPVPTSTVPVKAQLPAYVSRAGWNADESLVKYAIDVAGEARMVWVHHTGFGNDYTCAQAASVVRGIQVNDVKVKGLSDMGYNFLVDACGTLYEGRKGGVSKAVIGAHTVGFNTASVGIALLGDYTKLKVSDAAMTTIAQVAAARLGAYNYSPTSTATMVEGVTGRYWKQGASVSFPRISGHKDGEKGTSGNYLTECPGTNLYSQLNTIRARSAQQITGLAGKSLAGGLSIGGVFYVRNAVTFDWVVSTPSAQIARFDVQVDGRTVATLPGTARSSGGIALTPGSHWVRVQATHVAGGTALTGAYRVVADVTAPALSGPSIVTRTGTVTTTAVPMAVVYKASDAVKLYTVTATKPARVNLVPTGTAWNTTARPGAKVTYSLTARDASLNGRTSAVTTKTTLVAETAGKKTGTWAVRKSGSHLGGRALAATKKNTKLTYAFTGRSASLIFSRARTTGKADIFLDGKKVATVDTKSTGSKYRQALWSKSFKAGKHTVVVVVAGTSGRPTVVADGLAYVS</sequence>
<dbReference type="InterPro" id="IPR002502">
    <property type="entry name" value="Amidase_domain"/>
</dbReference>
<dbReference type="PANTHER" id="PTHR11022">
    <property type="entry name" value="PEPTIDOGLYCAN RECOGNITION PROTEIN"/>
    <property type="match status" value="1"/>
</dbReference>